<feature type="transmembrane region" description="Helical" evidence="2">
    <location>
        <begin position="23"/>
        <end position="45"/>
    </location>
</feature>
<accession>A0A0F0L7X2</accession>
<keyword evidence="2" id="KW-1133">Transmembrane helix</keyword>
<protein>
    <submittedName>
        <fullName evidence="3">Uncharacterized protein</fullName>
    </submittedName>
</protein>
<reference evidence="3 4" key="1">
    <citation type="submission" date="2015-02" db="EMBL/GenBank/DDBJ databases">
        <title>Draft genome sequences of ten Microbacterium spp. with emphasis on heavy metal contaminated environments.</title>
        <authorList>
            <person name="Corretto E."/>
        </authorList>
    </citation>
    <scope>NUCLEOTIDE SEQUENCE [LARGE SCALE GENOMIC DNA]</scope>
    <source>
        <strain evidence="3 4">BEL4b</strain>
    </source>
</reference>
<proteinExistence type="predicted"/>
<dbReference type="RefSeq" id="WP_231587804.1">
    <property type="nucleotide sequence ID" value="NZ_JYIW01000026.1"/>
</dbReference>
<gene>
    <name evidence="3" type="ORF">RS83_03471</name>
</gene>
<evidence type="ECO:0000313" key="4">
    <source>
        <dbReference type="Proteomes" id="UP000033640"/>
    </source>
</evidence>
<dbReference type="EMBL" id="JYIW01000026">
    <property type="protein sequence ID" value="KJL28400.1"/>
    <property type="molecule type" value="Genomic_DNA"/>
</dbReference>
<evidence type="ECO:0000313" key="3">
    <source>
        <dbReference type="EMBL" id="KJL28400.1"/>
    </source>
</evidence>
<keyword evidence="2" id="KW-0812">Transmembrane</keyword>
<feature type="region of interest" description="Disordered" evidence="1">
    <location>
        <begin position="50"/>
        <end position="96"/>
    </location>
</feature>
<dbReference type="PATRIC" id="fig|82380.11.peg.3501"/>
<dbReference type="Proteomes" id="UP000033640">
    <property type="component" value="Unassembled WGS sequence"/>
</dbReference>
<feature type="compositionally biased region" description="Low complexity" evidence="1">
    <location>
        <begin position="50"/>
        <end position="77"/>
    </location>
</feature>
<keyword evidence="2" id="KW-0472">Membrane</keyword>
<dbReference type="AlphaFoldDB" id="A0A0F0L7X2"/>
<sequence>MSEQQPELRWAPIPPKPSNRGRIWLIVGLSVLALVIVGALLFFLLPRGGAPDPGSSASPSPSASPTASSTPTPSATPEDPETPVNTPPPPVDPDLATFRTQVTPRLDDAGTGLGFIADAGSQEEAASIVEQLQIDAQQLSDVVPPSSIASQWRDAVSAYSAQLEKLRIAGTGSGSTAAIESAQNALSELRAVIGS</sequence>
<evidence type="ECO:0000256" key="2">
    <source>
        <dbReference type="SAM" id="Phobius"/>
    </source>
</evidence>
<evidence type="ECO:0000256" key="1">
    <source>
        <dbReference type="SAM" id="MobiDB-lite"/>
    </source>
</evidence>
<comment type="caution">
    <text evidence="3">The sequence shown here is derived from an EMBL/GenBank/DDBJ whole genome shotgun (WGS) entry which is preliminary data.</text>
</comment>
<name>A0A0F0L7X2_9MICO</name>
<organism evidence="3 4">
    <name type="scientific">Microbacterium oxydans</name>
    <dbReference type="NCBI Taxonomy" id="82380"/>
    <lineage>
        <taxon>Bacteria</taxon>
        <taxon>Bacillati</taxon>
        <taxon>Actinomycetota</taxon>
        <taxon>Actinomycetes</taxon>
        <taxon>Micrococcales</taxon>
        <taxon>Microbacteriaceae</taxon>
        <taxon>Microbacterium</taxon>
    </lineage>
</organism>